<evidence type="ECO:0000259" key="2">
    <source>
        <dbReference type="Pfam" id="PF09699"/>
    </source>
</evidence>
<dbReference type="HOGENOM" id="CLU_1184643_0_0_0"/>
<dbReference type="Gene3D" id="1.10.1130.20">
    <property type="match status" value="1"/>
</dbReference>
<dbReference type="PROSITE" id="PS51257">
    <property type="entry name" value="PROKAR_LIPOPROTEIN"/>
    <property type="match status" value="1"/>
</dbReference>
<dbReference type="InterPro" id="IPR010177">
    <property type="entry name" value="Paired_CXXCH_1"/>
</dbReference>
<feature type="domain" description="Doubled CXXCH motif" evidence="2">
    <location>
        <begin position="129"/>
        <end position="172"/>
    </location>
</feature>
<keyword evidence="1" id="KW-0732">Signal</keyword>
<dbReference type="eggNOG" id="COG3005">
    <property type="taxonomic scope" value="Bacteria"/>
</dbReference>
<evidence type="ECO:0000313" key="4">
    <source>
        <dbReference type="Proteomes" id="UP000007013"/>
    </source>
</evidence>
<evidence type="ECO:0000256" key="1">
    <source>
        <dbReference type="ARBA" id="ARBA00022729"/>
    </source>
</evidence>
<dbReference type="InterPro" id="IPR051829">
    <property type="entry name" value="Multiheme_Cytochr_ET"/>
</dbReference>
<dbReference type="PANTHER" id="PTHR35038">
    <property type="entry name" value="DISSIMILATORY SULFITE REDUCTASE SIRA"/>
    <property type="match status" value="1"/>
</dbReference>
<dbReference type="GO" id="GO:0016491">
    <property type="term" value="F:oxidoreductase activity"/>
    <property type="evidence" value="ECO:0007669"/>
    <property type="project" value="TreeGrafter"/>
</dbReference>
<dbReference type="EMBL" id="CP001032">
    <property type="protein sequence ID" value="ACB75865.1"/>
    <property type="molecule type" value="Genomic_DNA"/>
</dbReference>
<protein>
    <submittedName>
        <fullName evidence="3">Cytochrome C family protein</fullName>
    </submittedName>
</protein>
<dbReference type="Pfam" id="PF09699">
    <property type="entry name" value="Paired_CXXCH_1"/>
    <property type="match status" value="2"/>
</dbReference>
<feature type="domain" description="Doubled CXXCH motif" evidence="2">
    <location>
        <begin position="179"/>
        <end position="217"/>
    </location>
</feature>
<dbReference type="InterPro" id="IPR036280">
    <property type="entry name" value="Multihaem_cyt_sf"/>
</dbReference>
<dbReference type="Gene3D" id="3.90.10.10">
    <property type="entry name" value="Cytochrome C3"/>
    <property type="match status" value="1"/>
</dbReference>
<dbReference type="KEGG" id="ote:Oter_2583"/>
<dbReference type="AlphaFoldDB" id="B1ZTY3"/>
<proteinExistence type="predicted"/>
<dbReference type="NCBIfam" id="TIGR01905">
    <property type="entry name" value="paired_CXXCH_1"/>
    <property type="match status" value="1"/>
</dbReference>
<dbReference type="Gene3D" id="1.10.287.3080">
    <property type="match status" value="1"/>
</dbReference>
<keyword evidence="4" id="KW-1185">Reference proteome</keyword>
<dbReference type="STRING" id="452637.Oter_2583"/>
<accession>B1ZTY3</accession>
<organism evidence="3 4">
    <name type="scientific">Opitutus terrae (strain DSM 11246 / JCM 15787 / PB90-1)</name>
    <dbReference type="NCBI Taxonomy" id="452637"/>
    <lineage>
        <taxon>Bacteria</taxon>
        <taxon>Pseudomonadati</taxon>
        <taxon>Verrucomicrobiota</taxon>
        <taxon>Opitutia</taxon>
        <taxon>Opitutales</taxon>
        <taxon>Opitutaceae</taxon>
        <taxon>Opitutus</taxon>
    </lineage>
</organism>
<reference evidence="3 4" key="1">
    <citation type="journal article" date="2011" name="J. Bacteriol.">
        <title>Genome sequence of the verrucomicrobium Opitutus terrae PB90-1, an abundant inhabitant of rice paddy soil ecosystems.</title>
        <authorList>
            <person name="van Passel M.W."/>
            <person name="Kant R."/>
            <person name="Palva A."/>
            <person name="Copeland A."/>
            <person name="Lucas S."/>
            <person name="Lapidus A."/>
            <person name="Glavina del Rio T."/>
            <person name="Pitluck S."/>
            <person name="Goltsman E."/>
            <person name="Clum A."/>
            <person name="Sun H."/>
            <person name="Schmutz J."/>
            <person name="Larimer F.W."/>
            <person name="Land M.L."/>
            <person name="Hauser L."/>
            <person name="Kyrpides N."/>
            <person name="Mikhailova N."/>
            <person name="Richardson P.P."/>
            <person name="Janssen P.H."/>
            <person name="de Vos W.M."/>
            <person name="Smidt H."/>
        </authorList>
    </citation>
    <scope>NUCLEOTIDE SEQUENCE [LARGE SCALE GENOMIC DNA]</scope>
    <source>
        <strain evidence="4">DSM 11246 / JCM 15787 / PB90-1</strain>
    </source>
</reference>
<gene>
    <name evidence="3" type="ordered locus">Oter_2583</name>
</gene>
<dbReference type="Proteomes" id="UP000007013">
    <property type="component" value="Chromosome"/>
</dbReference>
<sequence>MIPRLRWTKNTLLFGGIAAWGLLLISCVTVNRTLVAPPQIPGAKVVGSEACAECHQNITSGFHDATHAKLMAQGENAKAMGCEACHGPGSEHVKAGGGAGTIINPEKNPETCFQCHLDKRGEFSLPNAHPVMAGKMTCSDCHNPHEGDAVMGGGTNLMGANESCLKCHEAQRGPFVFEHEALRESCTSCHNPHGSVNAKMLNARNQSLCMQCHTQQQTAAGQLMIGGRDHAAFVTRGTCWTAGCHEAVHGSHVNSSLRF</sequence>
<evidence type="ECO:0000313" key="3">
    <source>
        <dbReference type="EMBL" id="ACB75865.1"/>
    </source>
</evidence>
<dbReference type="SUPFAM" id="SSF48695">
    <property type="entry name" value="Multiheme cytochromes"/>
    <property type="match status" value="1"/>
</dbReference>
<name>B1ZTY3_OPITP</name>
<dbReference type="PANTHER" id="PTHR35038:SF6">
    <property type="entry name" value="SURFACE LOCALIZED DECAHEME CYTOCHROME C LIPOPROTEIN"/>
    <property type="match status" value="1"/>
</dbReference>